<name>A0A2Z7BBP1_9LAMI</name>
<dbReference type="EMBL" id="KV007026">
    <property type="protein sequence ID" value="KZV31913.1"/>
    <property type="molecule type" value="Genomic_DNA"/>
</dbReference>
<keyword evidence="2" id="KW-1185">Reference proteome</keyword>
<protein>
    <submittedName>
        <fullName evidence="1">Uncharacterized protein</fullName>
    </submittedName>
</protein>
<proteinExistence type="predicted"/>
<evidence type="ECO:0000313" key="1">
    <source>
        <dbReference type="EMBL" id="KZV31913.1"/>
    </source>
</evidence>
<dbReference type="AlphaFoldDB" id="A0A2Z7BBP1"/>
<reference evidence="1 2" key="1">
    <citation type="journal article" date="2015" name="Proc. Natl. Acad. Sci. U.S.A.">
        <title>The resurrection genome of Boea hygrometrica: A blueprint for survival of dehydration.</title>
        <authorList>
            <person name="Xiao L."/>
            <person name="Yang G."/>
            <person name="Zhang L."/>
            <person name="Yang X."/>
            <person name="Zhao S."/>
            <person name="Ji Z."/>
            <person name="Zhou Q."/>
            <person name="Hu M."/>
            <person name="Wang Y."/>
            <person name="Chen M."/>
            <person name="Xu Y."/>
            <person name="Jin H."/>
            <person name="Xiao X."/>
            <person name="Hu G."/>
            <person name="Bao F."/>
            <person name="Hu Y."/>
            <person name="Wan P."/>
            <person name="Li L."/>
            <person name="Deng X."/>
            <person name="Kuang T."/>
            <person name="Xiang C."/>
            <person name="Zhu J.K."/>
            <person name="Oliver M.J."/>
            <person name="He Y."/>
        </authorList>
    </citation>
    <scope>NUCLEOTIDE SEQUENCE [LARGE SCALE GENOMIC DNA]</scope>
    <source>
        <strain evidence="2">cv. XS01</strain>
    </source>
</reference>
<gene>
    <name evidence="1" type="ORF">F511_42271</name>
</gene>
<organism evidence="1 2">
    <name type="scientific">Dorcoceras hygrometricum</name>
    <dbReference type="NCBI Taxonomy" id="472368"/>
    <lineage>
        <taxon>Eukaryota</taxon>
        <taxon>Viridiplantae</taxon>
        <taxon>Streptophyta</taxon>
        <taxon>Embryophyta</taxon>
        <taxon>Tracheophyta</taxon>
        <taxon>Spermatophyta</taxon>
        <taxon>Magnoliopsida</taxon>
        <taxon>eudicotyledons</taxon>
        <taxon>Gunneridae</taxon>
        <taxon>Pentapetalae</taxon>
        <taxon>asterids</taxon>
        <taxon>lamiids</taxon>
        <taxon>Lamiales</taxon>
        <taxon>Gesneriaceae</taxon>
        <taxon>Didymocarpoideae</taxon>
        <taxon>Trichosporeae</taxon>
        <taxon>Loxocarpinae</taxon>
        <taxon>Dorcoceras</taxon>
    </lineage>
</organism>
<accession>A0A2Z7BBP1</accession>
<evidence type="ECO:0000313" key="2">
    <source>
        <dbReference type="Proteomes" id="UP000250235"/>
    </source>
</evidence>
<sequence>MSCSGVCYIALSGSLLSLPGCLLSCSGVSYLWNLLSRPTREYVIRSETYYITRKPSSVLAAKPDLLGTRKPSSALAAKPDLLGTHKPSQTYSALVSPVPHWPLSPTCSALVSPVPHWPLSPTCTVRHIKSNLRWHSSAYKVQPSLAQFGILSPTFVGTARHIKSNLRWHSSAY</sequence>
<dbReference type="Proteomes" id="UP000250235">
    <property type="component" value="Unassembled WGS sequence"/>
</dbReference>